<keyword evidence="1" id="KW-0732">Signal</keyword>
<dbReference type="SUPFAM" id="SSF52096">
    <property type="entry name" value="ClpP/crotonase"/>
    <property type="match status" value="1"/>
</dbReference>
<evidence type="ECO:0000313" key="4">
    <source>
        <dbReference type="Proteomes" id="UP000005713"/>
    </source>
</evidence>
<evidence type="ECO:0000313" key="3">
    <source>
        <dbReference type="EMBL" id="EBA07155.1"/>
    </source>
</evidence>
<dbReference type="OrthoDB" id="5936191at2"/>
<protein>
    <recommendedName>
        <fullName evidence="2">SH3b domain-containing protein</fullName>
    </recommendedName>
</protein>
<accession>A3K728</accession>
<gene>
    <name evidence="3" type="ORF">SSE37_13196</name>
</gene>
<dbReference type="RefSeq" id="WP_005861363.1">
    <property type="nucleotide sequence ID" value="NZ_AAYA01000011.1"/>
</dbReference>
<feature type="chain" id="PRO_5002654459" description="SH3b domain-containing protein" evidence="1">
    <location>
        <begin position="22"/>
        <end position="495"/>
    </location>
</feature>
<dbReference type="Pfam" id="PF08239">
    <property type="entry name" value="SH3_3"/>
    <property type="match status" value="1"/>
</dbReference>
<feature type="signal peptide" evidence="1">
    <location>
        <begin position="1"/>
        <end position="21"/>
    </location>
</feature>
<evidence type="ECO:0000259" key="2">
    <source>
        <dbReference type="Pfam" id="PF08239"/>
    </source>
</evidence>
<comment type="caution">
    <text evidence="3">The sequence shown here is derived from an EMBL/GenBank/DDBJ whole genome shotgun (WGS) entry which is preliminary data.</text>
</comment>
<feature type="domain" description="SH3b" evidence="2">
    <location>
        <begin position="424"/>
        <end position="478"/>
    </location>
</feature>
<name>A3K728_SAGS3</name>
<dbReference type="AlphaFoldDB" id="A3K728"/>
<proteinExistence type="predicted"/>
<dbReference type="Proteomes" id="UP000005713">
    <property type="component" value="Unassembled WGS sequence"/>
</dbReference>
<organism evidence="3 4">
    <name type="scientific">Sagittula stellata (strain ATCC 700073 / DSM 11524 / E-37)</name>
    <dbReference type="NCBI Taxonomy" id="388399"/>
    <lineage>
        <taxon>Bacteria</taxon>
        <taxon>Pseudomonadati</taxon>
        <taxon>Pseudomonadota</taxon>
        <taxon>Alphaproteobacteria</taxon>
        <taxon>Rhodobacterales</taxon>
        <taxon>Roseobacteraceae</taxon>
        <taxon>Sagittula</taxon>
    </lineage>
</organism>
<sequence length="495" mass="53335">MRRAVAGGLLALVTWAGMAAAAEIRLKPELAGRLAQIRPVYGERNSLGDDGPILVTEGGGTTLWGQTFKIIGIDGVIEAGDAEKLSSLIGPYETAGPFLVVMNSPGGNFLEGVRMGKVLKEYREGNGDPYLTGVVVLAGQECMSACAVAFATSALPRDSGMSVRFVEMGARLGFHMPFVPTDQQSQQTEIARAMDLTYEVMSEYMALIGNRVAPTALVQNALFYRRPDQFFLLEGGLVTRFMDFVPVAGPVGSTPLTASGLTQRDVLNMCQYQAYSAGREFIAAEYEFWPVQAYSQFPDDTPVEELFRQVGASRITTHGCSAELFEGGTLGVSAIGDCPQDVPSGWCRSEQAQGYVGRLPPATGALLADSLGCHGGRMTHTYYRWDDTNAFLEEERPDAYRWEGAPPGAPEYALDWSGAVLPTNLTLRDAPGGERVTVLDAGTPVEVEDCALSPDGQGVWYRVAANGMSGWGSARYIDVPALQGWDFMVRPKGFQ</sequence>
<dbReference type="Gene3D" id="2.30.30.40">
    <property type="entry name" value="SH3 Domains"/>
    <property type="match status" value="1"/>
</dbReference>
<dbReference type="InterPro" id="IPR029045">
    <property type="entry name" value="ClpP/crotonase-like_dom_sf"/>
</dbReference>
<dbReference type="InterPro" id="IPR003646">
    <property type="entry name" value="SH3-like_bac-type"/>
</dbReference>
<keyword evidence="4" id="KW-1185">Reference proteome</keyword>
<dbReference type="eggNOG" id="ENOG5033VDH">
    <property type="taxonomic scope" value="Bacteria"/>
</dbReference>
<evidence type="ECO:0000256" key="1">
    <source>
        <dbReference type="SAM" id="SignalP"/>
    </source>
</evidence>
<dbReference type="Gene3D" id="3.90.226.10">
    <property type="entry name" value="2-enoyl-CoA Hydratase, Chain A, domain 1"/>
    <property type="match status" value="1"/>
</dbReference>
<reference evidence="3 4" key="1">
    <citation type="submission" date="2006-06" db="EMBL/GenBank/DDBJ databases">
        <authorList>
            <person name="Moran M.A."/>
            <person name="Ferriera S."/>
            <person name="Johnson J."/>
            <person name="Kravitz S."/>
            <person name="Beeson K."/>
            <person name="Sutton G."/>
            <person name="Rogers Y.-H."/>
            <person name="Friedman R."/>
            <person name="Frazier M."/>
            <person name="Venter J.C."/>
        </authorList>
    </citation>
    <scope>NUCLEOTIDE SEQUENCE [LARGE SCALE GENOMIC DNA]</scope>
    <source>
        <strain evidence="3 4">E-37</strain>
    </source>
</reference>
<dbReference type="EMBL" id="AAYA01000011">
    <property type="protein sequence ID" value="EBA07155.1"/>
    <property type="molecule type" value="Genomic_DNA"/>
</dbReference>